<dbReference type="EMBL" id="JAVFWL010000003">
    <property type="protein sequence ID" value="KAK6746081.1"/>
    <property type="molecule type" value="Genomic_DNA"/>
</dbReference>
<protein>
    <submittedName>
        <fullName evidence="1">Uncharacterized protein</fullName>
    </submittedName>
</protein>
<comment type="caution">
    <text evidence="1">The sequence shown here is derived from an EMBL/GenBank/DDBJ whole genome shotgun (WGS) entry which is preliminary data.</text>
</comment>
<name>A0ABR1D9H8_NECAM</name>
<accession>A0ABR1D9H8</accession>
<evidence type="ECO:0000313" key="2">
    <source>
        <dbReference type="Proteomes" id="UP001303046"/>
    </source>
</evidence>
<sequence>MCELATIVSCGPVWKWDTISLVYPTVIFCPGSFPFPASGFGVEKCFLKIDMSSGPFGDRTEAEAASRELENYLFEDGFANSLIELLKFLTSMPPNLRPARITEFLLKEFGILEQNGNADAMQDILHKARTELEQGVLENSRLKVRVQELYEMWQKHDQTVNAEGANTKHICSYDSDGRDCL</sequence>
<evidence type="ECO:0000313" key="1">
    <source>
        <dbReference type="EMBL" id="KAK6746081.1"/>
    </source>
</evidence>
<gene>
    <name evidence="1" type="primary">Necator_chrIII.g13054</name>
    <name evidence="1" type="ORF">RB195_012287</name>
</gene>
<reference evidence="1 2" key="1">
    <citation type="submission" date="2023-08" db="EMBL/GenBank/DDBJ databases">
        <title>A Necator americanus chromosomal reference genome.</title>
        <authorList>
            <person name="Ilik V."/>
            <person name="Petrzelkova K.J."/>
            <person name="Pardy F."/>
            <person name="Fuh T."/>
            <person name="Niatou-Singa F.S."/>
            <person name="Gouil Q."/>
            <person name="Baker L."/>
            <person name="Ritchie M.E."/>
            <person name="Jex A.R."/>
            <person name="Gazzola D."/>
            <person name="Li H."/>
            <person name="Toshio Fujiwara R."/>
            <person name="Zhan B."/>
            <person name="Aroian R.V."/>
            <person name="Pafco B."/>
            <person name="Schwarz E.M."/>
        </authorList>
    </citation>
    <scope>NUCLEOTIDE SEQUENCE [LARGE SCALE GENOMIC DNA]</scope>
    <source>
        <strain evidence="1 2">Aroian</strain>
        <tissue evidence="1">Whole animal</tissue>
    </source>
</reference>
<organism evidence="1 2">
    <name type="scientific">Necator americanus</name>
    <name type="common">Human hookworm</name>
    <dbReference type="NCBI Taxonomy" id="51031"/>
    <lineage>
        <taxon>Eukaryota</taxon>
        <taxon>Metazoa</taxon>
        <taxon>Ecdysozoa</taxon>
        <taxon>Nematoda</taxon>
        <taxon>Chromadorea</taxon>
        <taxon>Rhabditida</taxon>
        <taxon>Rhabditina</taxon>
        <taxon>Rhabditomorpha</taxon>
        <taxon>Strongyloidea</taxon>
        <taxon>Ancylostomatidae</taxon>
        <taxon>Bunostominae</taxon>
        <taxon>Necator</taxon>
    </lineage>
</organism>
<proteinExistence type="predicted"/>
<dbReference type="Proteomes" id="UP001303046">
    <property type="component" value="Unassembled WGS sequence"/>
</dbReference>
<keyword evidence="2" id="KW-1185">Reference proteome</keyword>